<proteinExistence type="predicted"/>
<feature type="transmembrane region" description="Helical" evidence="5">
    <location>
        <begin position="169"/>
        <end position="188"/>
    </location>
</feature>
<dbReference type="GO" id="GO:0055085">
    <property type="term" value="P:transmembrane transport"/>
    <property type="evidence" value="ECO:0007669"/>
    <property type="project" value="InterPro"/>
</dbReference>
<keyword evidence="3 5" id="KW-1133">Transmembrane helix</keyword>
<feature type="transmembrane region" description="Helical" evidence="5">
    <location>
        <begin position="112"/>
        <end position="132"/>
    </location>
</feature>
<evidence type="ECO:0000313" key="8">
    <source>
        <dbReference type="Proteomes" id="UP001302719"/>
    </source>
</evidence>
<keyword evidence="2 5" id="KW-0812">Transmembrane</keyword>
<dbReference type="Proteomes" id="UP001302719">
    <property type="component" value="Chromosome"/>
</dbReference>
<comment type="subcellular location">
    <subcellularLocation>
        <location evidence="1">Membrane</location>
        <topology evidence="1">Multi-pass membrane protein</topology>
    </subcellularLocation>
</comment>
<evidence type="ECO:0000256" key="3">
    <source>
        <dbReference type="ARBA" id="ARBA00022989"/>
    </source>
</evidence>
<feature type="transmembrane region" description="Helical" evidence="5">
    <location>
        <begin position="317"/>
        <end position="335"/>
    </location>
</feature>
<organism evidence="7 8">
    <name type="scientific">Candidatus Nitrospira allomarina</name>
    <dbReference type="NCBI Taxonomy" id="3020900"/>
    <lineage>
        <taxon>Bacteria</taxon>
        <taxon>Pseudomonadati</taxon>
        <taxon>Nitrospirota</taxon>
        <taxon>Nitrospiria</taxon>
        <taxon>Nitrospirales</taxon>
        <taxon>Nitrospiraceae</taxon>
        <taxon>Nitrospira</taxon>
    </lineage>
</organism>
<feature type="transmembrane region" description="Helical" evidence="5">
    <location>
        <begin position="287"/>
        <end position="305"/>
    </location>
</feature>
<feature type="transmembrane region" description="Helical" evidence="5">
    <location>
        <begin position="245"/>
        <end position="267"/>
    </location>
</feature>
<evidence type="ECO:0000256" key="2">
    <source>
        <dbReference type="ARBA" id="ARBA00022692"/>
    </source>
</evidence>
<protein>
    <submittedName>
        <fullName evidence="7">SulP family inorganic anion transporter</fullName>
    </submittedName>
</protein>
<keyword evidence="4 5" id="KW-0472">Membrane</keyword>
<feature type="transmembrane region" description="Helical" evidence="5">
    <location>
        <begin position="12"/>
        <end position="31"/>
    </location>
</feature>
<name>A0AA96JQD6_9BACT</name>
<evidence type="ECO:0000256" key="5">
    <source>
        <dbReference type="SAM" id="Phobius"/>
    </source>
</evidence>
<feature type="transmembrane region" description="Helical" evidence="5">
    <location>
        <begin position="38"/>
        <end position="60"/>
    </location>
</feature>
<evidence type="ECO:0000259" key="6">
    <source>
        <dbReference type="Pfam" id="PF00916"/>
    </source>
</evidence>
<feature type="domain" description="SLC26A/SulP transporter" evidence="6">
    <location>
        <begin position="7"/>
        <end position="378"/>
    </location>
</feature>
<feature type="transmembrane region" description="Helical" evidence="5">
    <location>
        <begin position="341"/>
        <end position="363"/>
    </location>
</feature>
<dbReference type="KEGG" id="nall:PP769_10175"/>
<dbReference type="RefSeq" id="WP_312639935.1">
    <property type="nucleotide sequence ID" value="NZ_CP116967.1"/>
</dbReference>
<dbReference type="PANTHER" id="PTHR11814">
    <property type="entry name" value="SULFATE TRANSPORTER"/>
    <property type="match status" value="1"/>
</dbReference>
<feature type="transmembrane region" description="Helical" evidence="5">
    <location>
        <begin position="80"/>
        <end position="100"/>
    </location>
</feature>
<dbReference type="Pfam" id="PF00916">
    <property type="entry name" value="Sulfate_transp"/>
    <property type="match status" value="1"/>
</dbReference>
<dbReference type="EMBL" id="CP116967">
    <property type="protein sequence ID" value="WNM56352.1"/>
    <property type="molecule type" value="Genomic_DNA"/>
</dbReference>
<feature type="transmembrane region" description="Helical" evidence="5">
    <location>
        <begin position="375"/>
        <end position="407"/>
    </location>
</feature>
<accession>A0AA96JQD6</accession>
<evidence type="ECO:0000256" key="1">
    <source>
        <dbReference type="ARBA" id="ARBA00004141"/>
    </source>
</evidence>
<dbReference type="AlphaFoldDB" id="A0AA96JQD6"/>
<sequence length="508" mass="54565">MMGWDDFRHDFLASIVVFLVALPLCMGIAIASGAPPAAGLLTGIIGGLVVGFLTGCPLQVSGPAAGLSVIVFDVIQRFGMAKLGVIILLAGGIQIVAGLLQLGQWFRAVSPAVIQSMMAGIGVLIFASQFHIMVGDTPRPSGIENIWAIPEAIWKGLFPQPGETNTHWVAARIGLLTIVSMILWQLLVPKRFQFFPAPLAGVLIASGEAYIQHLPIEYIHIRDNIFSAINFPSVDGLTHLLDTSILATAVAVAFIASAETLLCATAVDQIHSGPRTRYNREMMAQGVGNLLCGILGALPMTGVIVRSTANIQSGARTRASAIFHGVWLLLFVAFMPQVLRLIPIASLAAVLVYTGYTLINVQAIRSLSKYGYGEILVYGVTLVTIVATNLLTGVLMGLGVALARLIYTTHALEISLDKGLNNGPACIHLSGTATFISLPKLANALDQIPMGKEVHIGFENLLYIDHACLTLLRSWKEFHERQNGKVSVDWEKLESKFLDHQDNPCKLP</sequence>
<reference evidence="7 8" key="1">
    <citation type="submission" date="2023-01" db="EMBL/GenBank/DDBJ databases">
        <title>Cultivation and genomic characterization of new, ubiquitous marine nitrite-oxidizing bacteria from the Nitrospirales.</title>
        <authorList>
            <person name="Mueller A.J."/>
            <person name="Daebeler A."/>
            <person name="Herbold C.W."/>
            <person name="Kirkegaard R.H."/>
            <person name="Daims H."/>
        </authorList>
    </citation>
    <scope>NUCLEOTIDE SEQUENCE [LARGE SCALE GENOMIC DNA]</scope>
    <source>
        <strain evidence="7 8">VA</strain>
    </source>
</reference>
<evidence type="ECO:0000313" key="7">
    <source>
        <dbReference type="EMBL" id="WNM56352.1"/>
    </source>
</evidence>
<dbReference type="InterPro" id="IPR001902">
    <property type="entry name" value="SLC26A/SulP_fam"/>
</dbReference>
<evidence type="ECO:0000256" key="4">
    <source>
        <dbReference type="ARBA" id="ARBA00023136"/>
    </source>
</evidence>
<keyword evidence="8" id="KW-1185">Reference proteome</keyword>
<gene>
    <name evidence="7" type="ORF">PP769_10175</name>
</gene>
<dbReference type="GO" id="GO:0016020">
    <property type="term" value="C:membrane"/>
    <property type="evidence" value="ECO:0007669"/>
    <property type="project" value="UniProtKB-SubCell"/>
</dbReference>
<dbReference type="InterPro" id="IPR011547">
    <property type="entry name" value="SLC26A/SulP_dom"/>
</dbReference>